<keyword evidence="6" id="KW-0474">Menaquinone biosynthesis</keyword>
<dbReference type="HAMAP" id="MF_00992">
    <property type="entry name" value="MqnC"/>
    <property type="match status" value="1"/>
</dbReference>
<feature type="binding site" evidence="8">
    <location>
        <position position="57"/>
    </location>
    <ligand>
        <name>S-adenosyl-L-methionine</name>
        <dbReference type="ChEBI" id="CHEBI:59789"/>
    </ligand>
</feature>
<comment type="catalytic activity">
    <reaction evidence="6">
        <text>dehypoxanthine futalosine + S-adenosyl-L-methionine = cyclic dehypoxanthinylfutalosinate + 5'-deoxyadenosine + L-methionine + H(+)</text>
        <dbReference type="Rhea" id="RHEA:33083"/>
        <dbReference type="ChEBI" id="CHEBI:15378"/>
        <dbReference type="ChEBI" id="CHEBI:17319"/>
        <dbReference type="ChEBI" id="CHEBI:57844"/>
        <dbReference type="ChEBI" id="CHEBI:58864"/>
        <dbReference type="ChEBI" id="CHEBI:59789"/>
        <dbReference type="ChEBI" id="CHEBI:64270"/>
        <dbReference type="EC" id="1.21.98.1"/>
    </reaction>
</comment>
<dbReference type="SFLD" id="SFLDF00342">
    <property type="entry name" value="cyclic_dehypoxanthine_futalosi"/>
    <property type="match status" value="1"/>
</dbReference>
<dbReference type="PANTHER" id="PTHR43076">
    <property type="entry name" value="FO SYNTHASE (COFH)"/>
    <property type="match status" value="1"/>
</dbReference>
<evidence type="ECO:0000313" key="11">
    <source>
        <dbReference type="Proteomes" id="UP000199662"/>
    </source>
</evidence>
<evidence type="ECO:0000256" key="1">
    <source>
        <dbReference type="ARBA" id="ARBA00022485"/>
    </source>
</evidence>
<evidence type="ECO:0000256" key="4">
    <source>
        <dbReference type="ARBA" id="ARBA00023004"/>
    </source>
</evidence>
<evidence type="ECO:0000256" key="3">
    <source>
        <dbReference type="ARBA" id="ARBA00022723"/>
    </source>
</evidence>
<feature type="binding site" evidence="6 7">
    <location>
        <position position="58"/>
    </location>
    <ligand>
        <name>[4Fe-4S] cluster</name>
        <dbReference type="ChEBI" id="CHEBI:49883"/>
        <note>4Fe-4S-S-AdoMet</note>
    </ligand>
</feature>
<feature type="domain" description="Radical SAM core" evidence="9">
    <location>
        <begin position="37"/>
        <end position="273"/>
    </location>
</feature>
<feature type="binding site" evidence="8">
    <location>
        <position position="162"/>
    </location>
    <ligand>
        <name>S-adenosyl-L-methionine</name>
        <dbReference type="ChEBI" id="CHEBI:59789"/>
    </ligand>
</feature>
<dbReference type="GO" id="GO:0051539">
    <property type="term" value="F:4 iron, 4 sulfur cluster binding"/>
    <property type="evidence" value="ECO:0007669"/>
    <property type="project" value="UniProtKB-KW"/>
</dbReference>
<dbReference type="InterPro" id="IPR007197">
    <property type="entry name" value="rSAM"/>
</dbReference>
<feature type="binding site" evidence="6 7">
    <location>
        <position position="51"/>
    </location>
    <ligand>
        <name>[4Fe-4S] cluster</name>
        <dbReference type="ChEBI" id="CHEBI:49883"/>
        <note>4Fe-4S-S-AdoMet</note>
    </ligand>
</feature>
<dbReference type="SFLD" id="SFLDG01064">
    <property type="entry name" value="F420__menaquinone_cofactor_bio"/>
    <property type="match status" value="1"/>
</dbReference>
<dbReference type="STRING" id="84035.SAMN05660742_11483"/>
<reference evidence="10 11" key="1">
    <citation type="submission" date="2016-10" db="EMBL/GenBank/DDBJ databases">
        <authorList>
            <person name="de Groot N.N."/>
        </authorList>
    </citation>
    <scope>NUCLEOTIDE SEQUENCE [LARGE SCALE GENOMIC DNA]</scope>
    <source>
        <strain evidence="10 11">DSM 2179</strain>
    </source>
</reference>
<dbReference type="NCBIfam" id="TIGR03699">
    <property type="entry name" value="menaquin_MqnC"/>
    <property type="match status" value="1"/>
</dbReference>
<dbReference type="Pfam" id="PF19288">
    <property type="entry name" value="CofH_C"/>
    <property type="match status" value="1"/>
</dbReference>
<dbReference type="SUPFAM" id="SSF102114">
    <property type="entry name" value="Radical SAM enzymes"/>
    <property type="match status" value="1"/>
</dbReference>
<evidence type="ECO:0000256" key="5">
    <source>
        <dbReference type="ARBA" id="ARBA00023014"/>
    </source>
</evidence>
<feature type="binding site" evidence="8">
    <location>
        <position position="273"/>
    </location>
    <ligand>
        <name>(3R)-3-methyl-D-ornithine</name>
        <dbReference type="ChEBI" id="CHEBI:64642"/>
    </ligand>
</feature>
<dbReference type="NCBIfam" id="TIGR00423">
    <property type="entry name" value="CofH family radical SAM protein"/>
    <property type="match status" value="1"/>
</dbReference>
<dbReference type="EMBL" id="FNZK01000014">
    <property type="protein sequence ID" value="SEJ70953.1"/>
    <property type="molecule type" value="Genomic_DNA"/>
</dbReference>
<comment type="cofactor">
    <cofactor evidence="6 7">
        <name>[4Fe-4S] cluster</name>
        <dbReference type="ChEBI" id="CHEBI:49883"/>
    </cofactor>
    <text evidence="6 7">Binds 1 [4Fe-4S] cluster. The cluster is coordinated with 3 cysteines and an exchangeable S-adenosyl-L-methionine.</text>
</comment>
<evidence type="ECO:0000256" key="2">
    <source>
        <dbReference type="ARBA" id="ARBA00022691"/>
    </source>
</evidence>
<organism evidence="10 11">
    <name type="scientific">Propionispira arboris</name>
    <dbReference type="NCBI Taxonomy" id="84035"/>
    <lineage>
        <taxon>Bacteria</taxon>
        <taxon>Bacillati</taxon>
        <taxon>Bacillota</taxon>
        <taxon>Negativicutes</taxon>
        <taxon>Selenomonadales</taxon>
        <taxon>Selenomonadaceae</taxon>
        <taxon>Propionispira</taxon>
    </lineage>
</organism>
<protein>
    <recommendedName>
        <fullName evidence="6">Cyclic dehypoxanthine futalosine synthase</fullName>
        <shortName evidence="6">Cyclic DHFL synthase</shortName>
        <ecNumber evidence="6">1.21.98.1</ecNumber>
    </recommendedName>
    <alternativeName>
        <fullName evidence="6">Dehypoxanthine futalosine cyclase</fullName>
        <shortName evidence="6">DHFL cyclase</shortName>
    </alternativeName>
    <alternativeName>
        <fullName evidence="6">Menaquinone biosynthetic enzyme MqnC</fullName>
    </alternativeName>
</protein>
<evidence type="ECO:0000256" key="7">
    <source>
        <dbReference type="PIRSR" id="PIRSR004762-1"/>
    </source>
</evidence>
<dbReference type="SFLD" id="SFLDS00029">
    <property type="entry name" value="Radical_SAM"/>
    <property type="match status" value="1"/>
</dbReference>
<accession>A0A1H7AZD6</accession>
<comment type="pathway">
    <text evidence="6">Quinol/quinone metabolism; menaquinone biosynthesis.</text>
</comment>
<dbReference type="Gene3D" id="3.20.20.70">
    <property type="entry name" value="Aldolase class I"/>
    <property type="match status" value="1"/>
</dbReference>
<dbReference type="SFLD" id="SFLDF00343">
    <property type="entry name" value="aminofutalosine_synthase_(mqnE"/>
    <property type="match status" value="1"/>
</dbReference>
<evidence type="ECO:0000256" key="6">
    <source>
        <dbReference type="HAMAP-Rule" id="MF_00992"/>
    </source>
</evidence>
<evidence type="ECO:0000256" key="8">
    <source>
        <dbReference type="PIRSR" id="PIRSR004762-2"/>
    </source>
</evidence>
<evidence type="ECO:0000259" key="9">
    <source>
        <dbReference type="PROSITE" id="PS51918"/>
    </source>
</evidence>
<dbReference type="Pfam" id="PF04055">
    <property type="entry name" value="Radical_SAM"/>
    <property type="match status" value="1"/>
</dbReference>
<dbReference type="GO" id="GO:0046992">
    <property type="term" value="F:oxidoreductase activity, acting on X-H and Y-H to form an X-Y bond"/>
    <property type="evidence" value="ECO:0007669"/>
    <property type="project" value="UniProtKB-UniRule"/>
</dbReference>
<dbReference type="RefSeq" id="WP_091832876.1">
    <property type="nucleotide sequence ID" value="NZ_FNZK01000014.1"/>
</dbReference>
<dbReference type="PIRSF" id="PIRSF004762">
    <property type="entry name" value="CHP00423"/>
    <property type="match status" value="1"/>
</dbReference>
<feature type="binding site" evidence="8">
    <location>
        <position position="295"/>
    </location>
    <ligand>
        <name>(3R)-3-methyl-D-ornithine</name>
        <dbReference type="ChEBI" id="CHEBI:64642"/>
    </ligand>
</feature>
<gene>
    <name evidence="6" type="primary">mqnC</name>
    <name evidence="10" type="ORF">SAMN05660742_11483</name>
</gene>
<dbReference type="GO" id="GO:0009234">
    <property type="term" value="P:menaquinone biosynthetic process"/>
    <property type="evidence" value="ECO:0007669"/>
    <property type="project" value="UniProtKB-UniRule"/>
</dbReference>
<feature type="binding site" evidence="6 7">
    <location>
        <position position="55"/>
    </location>
    <ligand>
        <name>[4Fe-4S] cluster</name>
        <dbReference type="ChEBI" id="CHEBI:49883"/>
        <note>4Fe-4S-S-AdoMet</note>
    </ligand>
</feature>
<evidence type="ECO:0000313" key="10">
    <source>
        <dbReference type="EMBL" id="SEJ70953.1"/>
    </source>
</evidence>
<keyword evidence="3 6" id="KW-0479">Metal-binding</keyword>
<dbReference type="EC" id="1.21.98.1" evidence="6"/>
<name>A0A1H7AZD6_9FIRM</name>
<dbReference type="InterPro" id="IPR020050">
    <property type="entry name" value="FO_synthase_su2"/>
</dbReference>
<dbReference type="GO" id="GO:0044689">
    <property type="term" value="F:7,8-didemethyl-8-hydroxy-5-deazariboflavin synthase activity"/>
    <property type="evidence" value="ECO:0007669"/>
    <property type="project" value="TreeGrafter"/>
</dbReference>
<dbReference type="InterPro" id="IPR045567">
    <property type="entry name" value="CofH/MnqC-like_C"/>
</dbReference>
<dbReference type="PANTHER" id="PTHR43076:SF1">
    <property type="entry name" value="LIPOYL SYNTHASE 2"/>
    <property type="match status" value="1"/>
</dbReference>
<sequence length="341" mass="38271">MSLTEKEGLELLCHGDLLALGKMADIERQKKHPGKTVTFIIDRNINYSNICVNECKFCAFFKRQDDKDAYVLSKQTILDKIQETIDAGGTQVMIQGGLHPELDLAYYVDMLSTIKEKFDIRIHSFTATEVLYMAQQAGRSVLDTLKELQAAGLDSLPGGGAEILVDRIRQRVSPKKIMTDDWLHVMECAHQIGMESTATMVIGMGETMADRIEHMEKVRALQEKTGGFRAFITWTFQPGNTQLGGEKTSSWDYLKTLSMTRLYMDNISHIQGSWVTQGQNIGQVTLAFGANDLGSIMLEENVVRAAGTAYQMSIDKMVNMIRAAGYEAAQRDTEYNIIRRF</sequence>
<dbReference type="GO" id="GO:0005506">
    <property type="term" value="F:iron ion binding"/>
    <property type="evidence" value="ECO:0007669"/>
    <property type="project" value="UniProtKB-UniRule"/>
</dbReference>
<dbReference type="InterPro" id="IPR013785">
    <property type="entry name" value="Aldolase_TIM"/>
</dbReference>
<dbReference type="AlphaFoldDB" id="A0A1H7AZD6"/>
<proteinExistence type="inferred from homology"/>
<comment type="function">
    <text evidence="6">Radical SAM enzyme that catalyzes the cyclization of dehypoxanthine futalosine (DHFL) into cyclic dehypoxanthine futalosine (CDHFL), a step in the biosynthesis of menaquinone (MK, vitamin K2).</text>
</comment>
<dbReference type="CDD" id="cd01335">
    <property type="entry name" value="Radical_SAM"/>
    <property type="match status" value="1"/>
</dbReference>
<dbReference type="InterPro" id="IPR058240">
    <property type="entry name" value="rSAM_sf"/>
</dbReference>
<dbReference type="SFLD" id="SFLDG01389">
    <property type="entry name" value="menaquinone_synthsis_involved"/>
    <property type="match status" value="1"/>
</dbReference>
<keyword evidence="6" id="KW-0560">Oxidoreductase</keyword>
<dbReference type="Proteomes" id="UP000199662">
    <property type="component" value="Unassembled WGS sequence"/>
</dbReference>
<dbReference type="InterPro" id="IPR022431">
    <property type="entry name" value="Cyclic_DHFL_synthase_mqnC"/>
</dbReference>
<comment type="similarity">
    <text evidence="6">Belongs to the radical SAM superfamily. MqnC family.</text>
</comment>
<keyword evidence="11" id="KW-1185">Reference proteome</keyword>
<keyword evidence="5 6" id="KW-0411">Iron-sulfur</keyword>
<dbReference type="InterPro" id="IPR034405">
    <property type="entry name" value="F420"/>
</dbReference>
<keyword evidence="2 6" id="KW-0949">S-adenosyl-L-methionine</keyword>
<dbReference type="GO" id="GO:0016765">
    <property type="term" value="F:transferase activity, transferring alkyl or aryl (other than methyl) groups"/>
    <property type="evidence" value="ECO:0007669"/>
    <property type="project" value="InterPro"/>
</dbReference>
<keyword evidence="4 6" id="KW-0408">Iron</keyword>
<keyword evidence="1 6" id="KW-0004">4Fe-4S</keyword>
<dbReference type="PROSITE" id="PS51918">
    <property type="entry name" value="RADICAL_SAM"/>
    <property type="match status" value="1"/>
</dbReference>
<dbReference type="UniPathway" id="UPA00079"/>